<evidence type="ECO:0000313" key="6">
    <source>
        <dbReference type="Proteomes" id="UP000366872"/>
    </source>
</evidence>
<proteinExistence type="inferred from homology"/>
<comment type="similarity">
    <text evidence="1">Belongs to the membrane fusion protein (MFP) (TC 8.A.1) family.</text>
</comment>
<dbReference type="Gene3D" id="1.10.287.470">
    <property type="entry name" value="Helix hairpin bin"/>
    <property type="match status" value="1"/>
</dbReference>
<dbReference type="Pfam" id="PF25917">
    <property type="entry name" value="BSH_RND"/>
    <property type="match status" value="1"/>
</dbReference>
<dbReference type="GO" id="GO:0015562">
    <property type="term" value="F:efflux transmembrane transporter activity"/>
    <property type="evidence" value="ECO:0007669"/>
    <property type="project" value="TreeGrafter"/>
</dbReference>
<dbReference type="PANTHER" id="PTHR30469:SF12">
    <property type="entry name" value="MULTIDRUG RESISTANCE PROTEIN MDTA"/>
    <property type="match status" value="1"/>
</dbReference>
<dbReference type="AlphaFoldDB" id="A0A6C2UD20"/>
<evidence type="ECO:0000256" key="3">
    <source>
        <dbReference type="SAM" id="MobiDB-lite"/>
    </source>
</evidence>
<organism evidence="5 6">
    <name type="scientific">Pontiella desulfatans</name>
    <dbReference type="NCBI Taxonomy" id="2750659"/>
    <lineage>
        <taxon>Bacteria</taxon>
        <taxon>Pseudomonadati</taxon>
        <taxon>Kiritimatiellota</taxon>
        <taxon>Kiritimatiellia</taxon>
        <taxon>Kiritimatiellales</taxon>
        <taxon>Pontiellaceae</taxon>
        <taxon>Pontiella</taxon>
    </lineage>
</organism>
<dbReference type="Gene3D" id="2.40.50.100">
    <property type="match status" value="1"/>
</dbReference>
<feature type="compositionally biased region" description="Basic and acidic residues" evidence="3">
    <location>
        <begin position="398"/>
        <end position="410"/>
    </location>
</feature>
<dbReference type="SUPFAM" id="SSF111369">
    <property type="entry name" value="HlyD-like secretion proteins"/>
    <property type="match status" value="1"/>
</dbReference>
<reference evidence="5 6" key="1">
    <citation type="submission" date="2019-04" db="EMBL/GenBank/DDBJ databases">
        <authorList>
            <person name="Van Vliet M D."/>
        </authorList>
    </citation>
    <scope>NUCLEOTIDE SEQUENCE [LARGE SCALE GENOMIC DNA]</scope>
    <source>
        <strain evidence="5 6">F1</strain>
    </source>
</reference>
<evidence type="ECO:0000256" key="1">
    <source>
        <dbReference type="ARBA" id="ARBA00009477"/>
    </source>
</evidence>
<protein>
    <submittedName>
        <fullName evidence="5">Multidrug resistance protein MdtA</fullName>
    </submittedName>
</protein>
<feature type="domain" description="Multidrug resistance protein MdtA-like barrel-sandwich hybrid" evidence="4">
    <location>
        <begin position="74"/>
        <end position="213"/>
    </location>
</feature>
<dbReference type="NCBIfam" id="TIGR01730">
    <property type="entry name" value="RND_mfp"/>
    <property type="match status" value="1"/>
</dbReference>
<evidence type="ECO:0000256" key="2">
    <source>
        <dbReference type="SAM" id="Coils"/>
    </source>
</evidence>
<dbReference type="InterPro" id="IPR058625">
    <property type="entry name" value="MdtA-like_BSH"/>
</dbReference>
<dbReference type="EMBL" id="CAAHFG010000004">
    <property type="protein sequence ID" value="VGO17116.1"/>
    <property type="molecule type" value="Genomic_DNA"/>
</dbReference>
<evidence type="ECO:0000259" key="4">
    <source>
        <dbReference type="Pfam" id="PF25917"/>
    </source>
</evidence>
<accession>A0A6C2UD20</accession>
<keyword evidence="6" id="KW-1185">Reference proteome</keyword>
<dbReference type="PANTHER" id="PTHR30469">
    <property type="entry name" value="MULTIDRUG RESISTANCE PROTEIN MDTA"/>
    <property type="match status" value="1"/>
</dbReference>
<evidence type="ECO:0000313" key="5">
    <source>
        <dbReference type="EMBL" id="VGO17116.1"/>
    </source>
</evidence>
<keyword evidence="2" id="KW-0175">Coiled coil</keyword>
<name>A0A6C2UD20_PONDE</name>
<dbReference type="InterPro" id="IPR006143">
    <property type="entry name" value="RND_pump_MFP"/>
</dbReference>
<dbReference type="GO" id="GO:1990281">
    <property type="term" value="C:efflux pump complex"/>
    <property type="evidence" value="ECO:0007669"/>
    <property type="project" value="TreeGrafter"/>
</dbReference>
<feature type="region of interest" description="Disordered" evidence="3">
    <location>
        <begin position="376"/>
        <end position="410"/>
    </location>
</feature>
<sequence length="410" mass="44199">MNNATRRIVSIIIGLAFIAGGFLAARYFVKNKPEAQRRRAMSSMVPVVETQKMKTTDQTHAVECLGTVAADQSAALQPEVSGRIVAVAPGLVEGGLVKKGDVLVEIEPTDYELALAKAEAALLTARSNYRIEEGQQDVVRHELELMDEEQEGSYRDLMLREPQLKSAEANVKSAELAVESAKLNLARTKIRAPFDAVVVSETADVGDYAQSSKVLVELAATDRFFVRASIPLSALGPLPQLGRQPYAATLTLSDGTTRAAQTHRLLPGLSTKGRMARLLLTADLPYSGEGRPMLIDEYVRIRIEGETINDALLLPRVYLRDGNVVWTIDGENKLRILAAEVLQGYADDVLVRIDGPAQLEIVTSGLPAAVDGMELRRVGEAAPQGKPGGNGKGKPGMKKPEGQGQAKKEA</sequence>
<dbReference type="RefSeq" id="WP_136082616.1">
    <property type="nucleotide sequence ID" value="NZ_CAAHFG010000004.1"/>
</dbReference>
<gene>
    <name evidence="5" type="primary">mdtA_2</name>
    <name evidence="5" type="ORF">PDESU_05711</name>
</gene>
<dbReference type="Gene3D" id="2.40.30.170">
    <property type="match status" value="1"/>
</dbReference>
<dbReference type="Proteomes" id="UP000366872">
    <property type="component" value="Unassembled WGS sequence"/>
</dbReference>
<feature type="coiled-coil region" evidence="2">
    <location>
        <begin position="131"/>
        <end position="191"/>
    </location>
</feature>